<name>A0A8H4U9L9_9HYPO</name>
<evidence type="ECO:0000313" key="3">
    <source>
        <dbReference type="EMBL" id="KAF4972087.1"/>
    </source>
</evidence>
<feature type="region of interest" description="Disordered" evidence="2">
    <location>
        <begin position="359"/>
        <end position="380"/>
    </location>
</feature>
<sequence length="620" mass="69195">MANTPIHNRLLSLTSGDRNSLFAEAPSKFSGMEVTNKAPRTKQRLVRMNQTASEVNMDTFMTYQVFVAPNTSTAAVTLADTNPASRDKEDMPIDPSLVSSGDDGAHVHDHAPNKQTPAKLSELDHGFAKQPSHLGLRGEKRKFEPSETISKDNPLQKRLLSPSELAAKVREQLTTETALQVGTFWFLYRVTWAHYNDKVKPLLFPICIWLGSVYGPNTLSQQLRLQDLRDGDCAALPLKSVDHWSLAIVRRFGGCFSLDLHDSRPDGETHDHFTKQFESWMKTQGYRAALQVKRMNCPLQSDKWSSGFYTLACLRRSMQGKPCPQRFDPRRGQAYCLKLLGAVDRSAFTPADNALLNEFDEGSKNPSATNPSKVDDLDRVKDINDKTQTVSSLPTSTTLRDKPAIPGGFVNPKALDVKAMCEDILKRFSDEKLQQRSKNAQLQLVNLERAKAEATVALIGPSTKQQFREELHQFTESAMERLKEEIRLECLTLGIGAKGDASRDHETPEQTVESLARDIFKEARENDGKFFLLGAMYMLNIVSGFGSDTPGHVDAARQDLAAAEHRVKVAEANVLLAQHLQAVRFSRSELLRTKDIGAKLDESTKLFKEEDWLLLLEGGG</sequence>
<dbReference type="Proteomes" id="UP000635477">
    <property type="component" value="Unassembled WGS sequence"/>
</dbReference>
<feature type="compositionally biased region" description="Basic and acidic residues" evidence="2">
    <location>
        <begin position="103"/>
        <end position="112"/>
    </location>
</feature>
<keyword evidence="1" id="KW-0175">Coiled coil</keyword>
<dbReference type="SUPFAM" id="SSF54001">
    <property type="entry name" value="Cysteine proteinases"/>
    <property type="match status" value="1"/>
</dbReference>
<reference evidence="3" key="2">
    <citation type="submission" date="2020-05" db="EMBL/GenBank/DDBJ databases">
        <authorList>
            <person name="Kim H.-S."/>
            <person name="Proctor R.H."/>
            <person name="Brown D.W."/>
        </authorList>
    </citation>
    <scope>NUCLEOTIDE SEQUENCE</scope>
    <source>
        <strain evidence="3">NRRL 22465</strain>
    </source>
</reference>
<gene>
    <name evidence="3" type="ORF">FZEAL_9681</name>
</gene>
<reference evidence="3" key="1">
    <citation type="journal article" date="2020" name="BMC Genomics">
        <title>Correction to: Identification and distribution of gene clusters required for synthesis of sphingolipid metabolism inhibitors in diverse species of the filamentous fungus Fusarium.</title>
        <authorList>
            <person name="Kim H.S."/>
            <person name="Lohmar J.M."/>
            <person name="Busman M."/>
            <person name="Brown D.W."/>
            <person name="Naumann T.A."/>
            <person name="Divon H.H."/>
            <person name="Lysoe E."/>
            <person name="Uhlig S."/>
            <person name="Proctor R.H."/>
        </authorList>
    </citation>
    <scope>NUCLEOTIDE SEQUENCE</scope>
    <source>
        <strain evidence="3">NRRL 22465</strain>
    </source>
</reference>
<dbReference type="Gene3D" id="3.40.395.10">
    <property type="entry name" value="Adenoviral Proteinase, Chain A"/>
    <property type="match status" value="1"/>
</dbReference>
<evidence type="ECO:0000313" key="4">
    <source>
        <dbReference type="Proteomes" id="UP000635477"/>
    </source>
</evidence>
<dbReference type="EMBL" id="JABEYC010000937">
    <property type="protein sequence ID" value="KAF4972087.1"/>
    <property type="molecule type" value="Genomic_DNA"/>
</dbReference>
<evidence type="ECO:0008006" key="5">
    <source>
        <dbReference type="Google" id="ProtNLM"/>
    </source>
</evidence>
<protein>
    <recommendedName>
        <fullName evidence="5">Ubiquitin-like protease family profile domain-containing protein</fullName>
    </recommendedName>
</protein>
<dbReference type="AlphaFoldDB" id="A0A8H4U9L9"/>
<feature type="compositionally biased region" description="Basic and acidic residues" evidence="2">
    <location>
        <begin position="136"/>
        <end position="145"/>
    </location>
</feature>
<evidence type="ECO:0000256" key="1">
    <source>
        <dbReference type="SAM" id="Coils"/>
    </source>
</evidence>
<evidence type="ECO:0000256" key="2">
    <source>
        <dbReference type="SAM" id="MobiDB-lite"/>
    </source>
</evidence>
<dbReference type="InterPro" id="IPR038765">
    <property type="entry name" value="Papain-like_cys_pep_sf"/>
</dbReference>
<feature type="coiled-coil region" evidence="1">
    <location>
        <begin position="430"/>
        <end position="457"/>
    </location>
</feature>
<comment type="caution">
    <text evidence="3">The sequence shown here is derived from an EMBL/GenBank/DDBJ whole genome shotgun (WGS) entry which is preliminary data.</text>
</comment>
<organism evidence="3 4">
    <name type="scientific">Fusarium zealandicum</name>
    <dbReference type="NCBI Taxonomy" id="1053134"/>
    <lineage>
        <taxon>Eukaryota</taxon>
        <taxon>Fungi</taxon>
        <taxon>Dikarya</taxon>
        <taxon>Ascomycota</taxon>
        <taxon>Pezizomycotina</taxon>
        <taxon>Sordariomycetes</taxon>
        <taxon>Hypocreomycetidae</taxon>
        <taxon>Hypocreales</taxon>
        <taxon>Nectriaceae</taxon>
        <taxon>Fusarium</taxon>
        <taxon>Fusarium staphyleae species complex</taxon>
    </lineage>
</organism>
<keyword evidence="4" id="KW-1185">Reference proteome</keyword>
<proteinExistence type="predicted"/>
<accession>A0A8H4U9L9</accession>
<feature type="region of interest" description="Disordered" evidence="2">
    <location>
        <begin position="82"/>
        <end position="153"/>
    </location>
</feature>